<organism evidence="1 2">
    <name type="scientific">Commensalibacter intestini A911</name>
    <dbReference type="NCBI Taxonomy" id="1088868"/>
    <lineage>
        <taxon>Bacteria</taxon>
        <taxon>Pseudomonadati</taxon>
        <taxon>Pseudomonadota</taxon>
        <taxon>Alphaproteobacteria</taxon>
        <taxon>Acetobacterales</taxon>
        <taxon>Acetobacteraceae</taxon>
    </lineage>
</organism>
<accession>G6F313</accession>
<dbReference type="Pfam" id="PF05045">
    <property type="entry name" value="RgpF"/>
    <property type="match status" value="1"/>
</dbReference>
<evidence type="ECO:0000313" key="1">
    <source>
        <dbReference type="EMBL" id="EHD13026.1"/>
    </source>
</evidence>
<evidence type="ECO:0000313" key="2">
    <source>
        <dbReference type="Proteomes" id="UP000005939"/>
    </source>
</evidence>
<name>G6F313_9PROT</name>
<comment type="caution">
    <text evidence="1">The sequence shown here is derived from an EMBL/GenBank/DDBJ whole genome shotgun (WGS) entry which is preliminary data.</text>
</comment>
<dbReference type="EMBL" id="AGFR01000012">
    <property type="protein sequence ID" value="EHD13026.1"/>
    <property type="molecule type" value="Genomic_DNA"/>
</dbReference>
<reference evidence="1 2" key="1">
    <citation type="submission" date="2011-10" db="EMBL/GenBank/DDBJ databases">
        <title>Genome Sequence of Commensalibacter intestini A911, isolated from Drosophila gut.</title>
        <authorList>
            <person name="Lee W.-J."/>
            <person name="Kim E.-K."/>
        </authorList>
    </citation>
    <scope>NUCLEOTIDE SEQUENCE [LARGE SCALE GENOMIC DNA]</scope>
    <source>
        <strain evidence="1 2">A911</strain>
    </source>
</reference>
<dbReference type="RefSeq" id="WP_008854999.1">
    <property type="nucleotide sequence ID" value="NZ_AGFR01000012.1"/>
</dbReference>
<dbReference type="eggNOG" id="COG3754">
    <property type="taxonomic scope" value="Bacteria"/>
</dbReference>
<dbReference type="STRING" id="1088868.CIN_20090"/>
<dbReference type="Proteomes" id="UP000005939">
    <property type="component" value="Unassembled WGS sequence"/>
</dbReference>
<protein>
    <submittedName>
        <fullName evidence="1">Uncharacterized protein</fullName>
    </submittedName>
</protein>
<dbReference type="AlphaFoldDB" id="G6F313"/>
<dbReference type="InterPro" id="IPR007739">
    <property type="entry name" value="RgpF"/>
</dbReference>
<dbReference type="OrthoDB" id="8849801at2"/>
<sequence>MPKKICLFAHYTHSDTLPNDVQHYLKALYDCGWETHLALSGQKSLSLDTDNFCKQHNITPHLRSNEGLDFGAWQELMHKGVTQNADHILLTNDSVFGPLYPMDSIFAERLSKSIDVWGMAETLEVNWHLQSWFLCFTNNAFHHEKIQDLLNLPFKEMPKPEIIQKGELGLGRLLQQIPNFKCAGQWSKLQKYPLRDPRQTNPMHLDWHSVIASGKVPFIKKEVIRDNYYGLFWLNYYRKLLKNNVYFSLEYIDDYLKQFPHRPLPVVPKWKRFLYLFSTYDTKLAWQYFIRHGISCPIIEPPEK</sequence>
<proteinExistence type="predicted"/>
<gene>
    <name evidence="1" type="ORF">CIN_20090</name>
</gene>